<keyword evidence="3" id="KW-1185">Reference proteome</keyword>
<dbReference type="EMBL" id="CM026426">
    <property type="protein sequence ID" value="KAG0572484.1"/>
    <property type="molecule type" value="Genomic_DNA"/>
</dbReference>
<sequence>MPAERARGTRGQFSGTIVTDSQSDSAASTSSLALLALMFAVSRVANCPACALLCCAVTYGSVFLNYPSDPISGAHIILLNPLHSQFGLIQLGLTRVLAD</sequence>
<accession>A0A8T0HNP9</accession>
<feature type="region of interest" description="Disordered" evidence="1">
    <location>
        <begin position="1"/>
        <end position="25"/>
    </location>
</feature>
<organism evidence="2 3">
    <name type="scientific">Ceratodon purpureus</name>
    <name type="common">Fire moss</name>
    <name type="synonym">Dicranum purpureum</name>
    <dbReference type="NCBI Taxonomy" id="3225"/>
    <lineage>
        <taxon>Eukaryota</taxon>
        <taxon>Viridiplantae</taxon>
        <taxon>Streptophyta</taxon>
        <taxon>Embryophyta</taxon>
        <taxon>Bryophyta</taxon>
        <taxon>Bryophytina</taxon>
        <taxon>Bryopsida</taxon>
        <taxon>Dicranidae</taxon>
        <taxon>Pseudoditrichales</taxon>
        <taxon>Ditrichaceae</taxon>
        <taxon>Ceratodon</taxon>
    </lineage>
</organism>
<evidence type="ECO:0000313" key="2">
    <source>
        <dbReference type="EMBL" id="KAG0572484.1"/>
    </source>
</evidence>
<evidence type="ECO:0000256" key="1">
    <source>
        <dbReference type="SAM" id="MobiDB-lite"/>
    </source>
</evidence>
<comment type="caution">
    <text evidence="2">The sequence shown here is derived from an EMBL/GenBank/DDBJ whole genome shotgun (WGS) entry which is preliminary data.</text>
</comment>
<name>A0A8T0HNP9_CERPU</name>
<dbReference type="Proteomes" id="UP000822688">
    <property type="component" value="Chromosome V"/>
</dbReference>
<dbReference type="AlphaFoldDB" id="A0A8T0HNP9"/>
<gene>
    <name evidence="2" type="ORF">KC19_VG099000</name>
</gene>
<protein>
    <submittedName>
        <fullName evidence="2">Uncharacterized protein</fullName>
    </submittedName>
</protein>
<reference evidence="2" key="1">
    <citation type="submission" date="2020-06" db="EMBL/GenBank/DDBJ databases">
        <title>WGS assembly of Ceratodon purpureus strain R40.</title>
        <authorList>
            <person name="Carey S.B."/>
            <person name="Jenkins J."/>
            <person name="Shu S."/>
            <person name="Lovell J.T."/>
            <person name="Sreedasyam A."/>
            <person name="Maumus F."/>
            <person name="Tiley G.P."/>
            <person name="Fernandez-Pozo N."/>
            <person name="Barry K."/>
            <person name="Chen C."/>
            <person name="Wang M."/>
            <person name="Lipzen A."/>
            <person name="Daum C."/>
            <person name="Saski C.A."/>
            <person name="Payton A.C."/>
            <person name="Mcbreen J.C."/>
            <person name="Conrad R.E."/>
            <person name="Kollar L.M."/>
            <person name="Olsson S."/>
            <person name="Huttunen S."/>
            <person name="Landis J.B."/>
            <person name="Wickett N.J."/>
            <person name="Johnson M.G."/>
            <person name="Rensing S.A."/>
            <person name="Grimwood J."/>
            <person name="Schmutz J."/>
            <person name="Mcdaniel S.F."/>
        </authorList>
    </citation>
    <scope>NUCLEOTIDE SEQUENCE</scope>
    <source>
        <strain evidence="2">R40</strain>
    </source>
</reference>
<proteinExistence type="predicted"/>
<evidence type="ECO:0000313" key="3">
    <source>
        <dbReference type="Proteomes" id="UP000822688"/>
    </source>
</evidence>